<evidence type="ECO:0000256" key="5">
    <source>
        <dbReference type="ARBA" id="ARBA00016318"/>
    </source>
</evidence>
<dbReference type="EC" id="4.3.2.10" evidence="4"/>
<dbReference type="InterPro" id="IPR050064">
    <property type="entry name" value="IGPS_HisA/HisF"/>
</dbReference>
<comment type="similarity">
    <text evidence="2 14">Belongs to the HisA/HisF family.</text>
</comment>
<evidence type="ECO:0000256" key="7">
    <source>
        <dbReference type="ARBA" id="ARBA00023102"/>
    </source>
</evidence>
<dbReference type="Proteomes" id="UP000251075">
    <property type="component" value="Unassembled WGS sequence"/>
</dbReference>
<evidence type="ECO:0000256" key="10">
    <source>
        <dbReference type="ARBA" id="ARBA00030264"/>
    </source>
</evidence>
<gene>
    <name evidence="15" type="ORF">CU669_19320</name>
</gene>
<keyword evidence="7 14" id="KW-0368">Histidine biosynthesis</keyword>
<name>A0A364NT63_9PROT</name>
<comment type="subunit">
    <text evidence="3">Heterodimer of HisH and HisF.</text>
</comment>
<comment type="function">
    <text evidence="9">IGPS catalyzes the conversion of PRFAR and glutamine to IGP, AICAR and glutamate. The HisF subunit catalyzes the cyclization activity that produces IGP and AICAR from PRFAR using the ammonia provided by the HisH subunit.</text>
</comment>
<evidence type="ECO:0000256" key="1">
    <source>
        <dbReference type="ARBA" id="ARBA00005091"/>
    </source>
</evidence>
<protein>
    <recommendedName>
        <fullName evidence="5">Imidazole glycerol phosphate synthase subunit HisF</fullName>
        <ecNumber evidence="4">4.3.2.10</ecNumber>
    </recommendedName>
    <alternativeName>
        <fullName evidence="10">IGP synthase cyclase subunit</fullName>
    </alternativeName>
    <alternativeName>
        <fullName evidence="11">IGP synthase subunit HisF</fullName>
    </alternativeName>
    <alternativeName>
        <fullName evidence="12">ImGP synthase subunit HisF</fullName>
    </alternativeName>
</protein>
<evidence type="ECO:0000256" key="9">
    <source>
        <dbReference type="ARBA" id="ARBA00025475"/>
    </source>
</evidence>
<evidence type="ECO:0000256" key="4">
    <source>
        <dbReference type="ARBA" id="ARBA00012809"/>
    </source>
</evidence>
<keyword evidence="8" id="KW-0456">Lyase</keyword>
<evidence type="ECO:0000256" key="14">
    <source>
        <dbReference type="RuleBase" id="RU003657"/>
    </source>
</evidence>
<comment type="caution">
    <text evidence="15">The sequence shown here is derived from an EMBL/GenBank/DDBJ whole genome shotgun (WGS) entry which is preliminary data.</text>
</comment>
<dbReference type="InterPro" id="IPR013785">
    <property type="entry name" value="Aldolase_TIM"/>
</dbReference>
<dbReference type="GO" id="GO:0000105">
    <property type="term" value="P:L-histidine biosynthetic process"/>
    <property type="evidence" value="ECO:0007669"/>
    <property type="project" value="UniProtKB-UniPathway"/>
</dbReference>
<dbReference type="PANTHER" id="PTHR21235">
    <property type="entry name" value="IMIDAZOLE GLYCEROL PHOSPHATE SYNTHASE SUBUNIT HISF/H IGP SYNTHASE SUBUNIT HISF/H"/>
    <property type="match status" value="1"/>
</dbReference>
<evidence type="ECO:0000313" key="16">
    <source>
        <dbReference type="Proteomes" id="UP000251075"/>
    </source>
</evidence>
<keyword evidence="16" id="KW-1185">Reference proteome</keyword>
<dbReference type="InterPro" id="IPR006062">
    <property type="entry name" value="His_biosynth"/>
</dbReference>
<reference evidence="15 16" key="1">
    <citation type="submission" date="2017-11" db="EMBL/GenBank/DDBJ databases">
        <title>Draft genome sequence of magnetotactic bacterium Magnetospirillum kuznetsovii LBB-42.</title>
        <authorList>
            <person name="Grouzdev D.S."/>
            <person name="Rysina M.S."/>
            <person name="Baslerov R.V."/>
            <person name="Koziaeva V."/>
        </authorList>
    </citation>
    <scope>NUCLEOTIDE SEQUENCE [LARGE SCALE GENOMIC DNA]</scope>
    <source>
        <strain evidence="15 16">LBB-42</strain>
    </source>
</reference>
<dbReference type="AlphaFoldDB" id="A0A364NT63"/>
<dbReference type="EMBL" id="PGTO01000028">
    <property type="protein sequence ID" value="RAU20258.1"/>
    <property type="molecule type" value="Genomic_DNA"/>
</dbReference>
<comment type="pathway">
    <text evidence="1">Amino-acid biosynthesis; L-histidine biosynthesis; L-histidine from 5-phospho-alpha-D-ribose 1-diphosphate: step 5/9.</text>
</comment>
<evidence type="ECO:0000256" key="12">
    <source>
        <dbReference type="ARBA" id="ARBA00032401"/>
    </source>
</evidence>
<dbReference type="UniPathway" id="UPA00031">
    <property type="reaction ID" value="UER00010"/>
</dbReference>
<proteinExistence type="inferred from homology"/>
<dbReference type="InterPro" id="IPR004651">
    <property type="entry name" value="HisF"/>
</dbReference>
<dbReference type="Pfam" id="PF00977">
    <property type="entry name" value="His_biosynth"/>
    <property type="match status" value="1"/>
</dbReference>
<evidence type="ECO:0000313" key="15">
    <source>
        <dbReference type="EMBL" id="RAU20258.1"/>
    </source>
</evidence>
<accession>A0A364NT63</accession>
<sequence>MSAAVRLIAHMEIKGEHVTKGMRMEGLRRVGAPDALMESYFSQGADELLFTDIVASLYDRRQLLALLEIASRRIFVPVTAGGGVRSMDDFHALLQAGADKVSINTQALRTPDLIGLAARTFGSQCVIVSIQAKKRGDHYEAYVDHARQPTGKDAVAWAMEAENRGAGELLVTAIDQDGVGRGPDLDLLQRMALAVKIPVIAAGGVRGGADIAAIVERTGLDAVAMARALHLDGQTLSAIKAALEARGIATRPADLAGEPS</sequence>
<dbReference type="RefSeq" id="WP_112147234.1">
    <property type="nucleotide sequence ID" value="NZ_PGTO01000028.1"/>
</dbReference>
<evidence type="ECO:0000256" key="2">
    <source>
        <dbReference type="ARBA" id="ARBA00009667"/>
    </source>
</evidence>
<evidence type="ECO:0000256" key="6">
    <source>
        <dbReference type="ARBA" id="ARBA00022605"/>
    </source>
</evidence>
<organism evidence="15 16">
    <name type="scientific">Paramagnetospirillum kuznetsovii</name>
    <dbReference type="NCBI Taxonomy" id="2053833"/>
    <lineage>
        <taxon>Bacteria</taxon>
        <taxon>Pseudomonadati</taxon>
        <taxon>Pseudomonadota</taxon>
        <taxon>Alphaproteobacteria</taxon>
        <taxon>Rhodospirillales</taxon>
        <taxon>Magnetospirillaceae</taxon>
        <taxon>Paramagnetospirillum</taxon>
    </lineage>
</organism>
<dbReference type="SUPFAM" id="SSF51366">
    <property type="entry name" value="Ribulose-phoshate binding barrel"/>
    <property type="match status" value="1"/>
</dbReference>
<evidence type="ECO:0000256" key="8">
    <source>
        <dbReference type="ARBA" id="ARBA00023239"/>
    </source>
</evidence>
<dbReference type="OrthoDB" id="9781903at2"/>
<dbReference type="Gene3D" id="3.20.20.70">
    <property type="entry name" value="Aldolase class I"/>
    <property type="match status" value="1"/>
</dbReference>
<evidence type="ECO:0000256" key="11">
    <source>
        <dbReference type="ARBA" id="ARBA00031409"/>
    </source>
</evidence>
<keyword evidence="6 14" id="KW-0028">Amino-acid biosynthesis</keyword>
<dbReference type="PANTHER" id="PTHR21235:SF2">
    <property type="entry name" value="IMIDAZOLE GLYCEROL PHOSPHATE SYNTHASE HISHF"/>
    <property type="match status" value="1"/>
</dbReference>
<dbReference type="InterPro" id="IPR011060">
    <property type="entry name" value="RibuloseP-bd_barrel"/>
</dbReference>
<dbReference type="GO" id="GO:0000107">
    <property type="term" value="F:imidazoleglycerol-phosphate synthase activity"/>
    <property type="evidence" value="ECO:0007669"/>
    <property type="project" value="InterPro"/>
</dbReference>
<evidence type="ECO:0000256" key="13">
    <source>
        <dbReference type="ARBA" id="ARBA00047838"/>
    </source>
</evidence>
<comment type="catalytic activity">
    <reaction evidence="13">
        <text>5-[(5-phospho-1-deoxy-D-ribulos-1-ylimino)methylamino]-1-(5-phospho-beta-D-ribosyl)imidazole-4-carboxamide + L-glutamine = D-erythro-1-(imidazol-4-yl)glycerol 3-phosphate + 5-amino-1-(5-phospho-beta-D-ribosyl)imidazole-4-carboxamide + L-glutamate + H(+)</text>
        <dbReference type="Rhea" id="RHEA:24793"/>
        <dbReference type="ChEBI" id="CHEBI:15378"/>
        <dbReference type="ChEBI" id="CHEBI:29985"/>
        <dbReference type="ChEBI" id="CHEBI:58278"/>
        <dbReference type="ChEBI" id="CHEBI:58359"/>
        <dbReference type="ChEBI" id="CHEBI:58475"/>
        <dbReference type="ChEBI" id="CHEBI:58525"/>
        <dbReference type="EC" id="4.3.2.10"/>
    </reaction>
</comment>
<dbReference type="GO" id="GO:0016829">
    <property type="term" value="F:lyase activity"/>
    <property type="evidence" value="ECO:0007669"/>
    <property type="project" value="UniProtKB-KW"/>
</dbReference>
<dbReference type="CDD" id="cd04731">
    <property type="entry name" value="HisF"/>
    <property type="match status" value="1"/>
</dbReference>
<evidence type="ECO:0000256" key="3">
    <source>
        <dbReference type="ARBA" id="ARBA00011152"/>
    </source>
</evidence>